<comment type="subunit">
    <text evidence="2">Heterodimer of an alpha and a beta subunit.</text>
</comment>
<comment type="cofactor">
    <cofactor evidence="1">
        <name>FAD</name>
        <dbReference type="ChEBI" id="CHEBI:57692"/>
    </cofactor>
</comment>
<dbReference type="OrthoDB" id="9781325at2"/>
<dbReference type="Proteomes" id="UP000243528">
    <property type="component" value="Unassembled WGS sequence"/>
</dbReference>
<comment type="caution">
    <text evidence="5">The sequence shown here is derived from an EMBL/GenBank/DDBJ whole genome shotgun (WGS) entry which is preliminary data.</text>
</comment>
<protein>
    <submittedName>
        <fullName evidence="5">Electron transfer flavoprotein beta subunit</fullName>
    </submittedName>
</protein>
<dbReference type="AlphaFoldDB" id="A0A2P8DIC6"/>
<comment type="function">
    <text evidence="3">The electron transfer flavoprotein serves as a specific electron acceptor for other dehydrogenases. It transfers the electrons to the main respiratory chain via ETF-ubiquinone oxidoreductase (ETF dehydrogenase).</text>
</comment>
<name>A0A2P8DIC6_9ACTN</name>
<reference evidence="5 6" key="1">
    <citation type="submission" date="2018-03" db="EMBL/GenBank/DDBJ databases">
        <title>Genomic Encyclopedia of Archaeal and Bacterial Type Strains, Phase II (KMG-II): from individual species to whole genera.</title>
        <authorList>
            <person name="Goeker M."/>
        </authorList>
    </citation>
    <scope>NUCLEOTIDE SEQUENCE [LARGE SCALE GENOMIC DNA]</scope>
    <source>
        <strain evidence="5 6">DSM 45211</strain>
    </source>
</reference>
<evidence type="ECO:0000313" key="6">
    <source>
        <dbReference type="Proteomes" id="UP000243528"/>
    </source>
</evidence>
<dbReference type="Gene3D" id="3.40.50.620">
    <property type="entry name" value="HUPs"/>
    <property type="match status" value="1"/>
</dbReference>
<proteinExistence type="predicted"/>
<evidence type="ECO:0000256" key="1">
    <source>
        <dbReference type="ARBA" id="ARBA00001974"/>
    </source>
</evidence>
<dbReference type="EMBL" id="PYGE01000024">
    <property type="protein sequence ID" value="PSK96972.1"/>
    <property type="molecule type" value="Genomic_DNA"/>
</dbReference>
<dbReference type="InterPro" id="IPR014730">
    <property type="entry name" value="ETF_a/b_N"/>
</dbReference>
<dbReference type="PIRSF" id="PIRSF000090">
    <property type="entry name" value="Beta-ETF"/>
    <property type="match status" value="1"/>
</dbReference>
<feature type="domain" description="Electron transfer flavoprotein alpha/beta-subunit N-terminal" evidence="4">
    <location>
        <begin position="23"/>
        <end position="215"/>
    </location>
</feature>
<organism evidence="5 6">
    <name type="scientific">Haloactinopolyspora alba</name>
    <dbReference type="NCBI Taxonomy" id="648780"/>
    <lineage>
        <taxon>Bacteria</taxon>
        <taxon>Bacillati</taxon>
        <taxon>Actinomycetota</taxon>
        <taxon>Actinomycetes</taxon>
        <taxon>Jiangellales</taxon>
        <taxon>Jiangellaceae</taxon>
        <taxon>Haloactinopolyspora</taxon>
    </lineage>
</organism>
<dbReference type="PANTHER" id="PTHR21294">
    <property type="entry name" value="ELECTRON TRANSFER FLAVOPROTEIN BETA-SUBUNIT"/>
    <property type="match status" value="1"/>
</dbReference>
<evidence type="ECO:0000256" key="2">
    <source>
        <dbReference type="ARBA" id="ARBA00011355"/>
    </source>
</evidence>
<accession>A0A2P8DIC6</accession>
<dbReference type="InterPro" id="IPR033948">
    <property type="entry name" value="ETF_beta_N"/>
</dbReference>
<dbReference type="CDD" id="cd01714">
    <property type="entry name" value="ETF_beta"/>
    <property type="match status" value="1"/>
</dbReference>
<gene>
    <name evidence="5" type="ORF">CLV30_12460</name>
</gene>
<dbReference type="InterPro" id="IPR014729">
    <property type="entry name" value="Rossmann-like_a/b/a_fold"/>
</dbReference>
<keyword evidence="6" id="KW-1185">Reference proteome</keyword>
<dbReference type="RefSeq" id="WP_106539557.1">
    <property type="nucleotide sequence ID" value="NZ_PYGE01000024.1"/>
</dbReference>
<evidence type="ECO:0000256" key="3">
    <source>
        <dbReference type="ARBA" id="ARBA00025649"/>
    </source>
</evidence>
<dbReference type="SUPFAM" id="SSF52402">
    <property type="entry name" value="Adenine nucleotide alpha hydrolases-like"/>
    <property type="match status" value="1"/>
</dbReference>
<dbReference type="InterPro" id="IPR012255">
    <property type="entry name" value="ETF_b"/>
</dbReference>
<dbReference type="SMART" id="SM00893">
    <property type="entry name" value="ETF"/>
    <property type="match status" value="1"/>
</dbReference>
<evidence type="ECO:0000313" key="5">
    <source>
        <dbReference type="EMBL" id="PSK96972.1"/>
    </source>
</evidence>
<evidence type="ECO:0000259" key="4">
    <source>
        <dbReference type="SMART" id="SM00893"/>
    </source>
</evidence>
<dbReference type="Pfam" id="PF01012">
    <property type="entry name" value="ETF"/>
    <property type="match status" value="1"/>
</dbReference>
<sequence length="256" mass="26937">MDICVCVKRVPGTGSTILLTDDGMNVDTRHLGFTIGPHEECAVEEAVQIVTAHGGSVTVLTAGPPEAEEQLRYALSLGADRGVLIDTGPEELDAEQTASALTQAIRQLESGGSRFDMLLFGNESADASHYQVGIRVACALELPMVGGVKGIQIDEAAGTLDLRRDAAGGIEVYRTPLPAAVAVAEGLNLPRYPSMRGRLRAMKARLDTVEVQLEPGGLRKRGLRRPAEQGSQTVMLGTGPEAADAVADVLEELGVV</sequence>
<dbReference type="GO" id="GO:0009055">
    <property type="term" value="F:electron transfer activity"/>
    <property type="evidence" value="ECO:0007669"/>
    <property type="project" value="InterPro"/>
</dbReference>